<proteinExistence type="predicted"/>
<dbReference type="OrthoDB" id="20368at2759"/>
<reference evidence="2 3" key="1">
    <citation type="submission" date="2016-05" db="EMBL/GenBank/DDBJ databases">
        <title>A degradative enzymes factory behind the ericoid mycorrhizal symbiosis.</title>
        <authorList>
            <consortium name="DOE Joint Genome Institute"/>
            <person name="Martino E."/>
            <person name="Morin E."/>
            <person name="Grelet G."/>
            <person name="Kuo A."/>
            <person name="Kohler A."/>
            <person name="Daghino S."/>
            <person name="Barry K."/>
            <person name="Choi C."/>
            <person name="Cichocki N."/>
            <person name="Clum A."/>
            <person name="Copeland A."/>
            <person name="Hainaut M."/>
            <person name="Haridas S."/>
            <person name="Labutti K."/>
            <person name="Lindquist E."/>
            <person name="Lipzen A."/>
            <person name="Khouja H.-R."/>
            <person name="Murat C."/>
            <person name="Ohm R."/>
            <person name="Olson A."/>
            <person name="Spatafora J."/>
            <person name="Veneault-Fourrey C."/>
            <person name="Henrissat B."/>
            <person name="Grigoriev I."/>
            <person name="Martin F."/>
            <person name="Perotto S."/>
        </authorList>
    </citation>
    <scope>NUCLEOTIDE SEQUENCE [LARGE SCALE GENOMIC DNA]</scope>
    <source>
        <strain evidence="2 3">UAMH 7357</strain>
    </source>
</reference>
<dbReference type="CDD" id="cd11296">
    <property type="entry name" value="O-FucT_like"/>
    <property type="match status" value="1"/>
</dbReference>
<evidence type="ECO:0000256" key="1">
    <source>
        <dbReference type="SAM" id="SignalP"/>
    </source>
</evidence>
<feature type="chain" id="PRO_5014460987" evidence="1">
    <location>
        <begin position="28"/>
        <end position="339"/>
    </location>
</feature>
<evidence type="ECO:0000313" key="2">
    <source>
        <dbReference type="EMBL" id="PMD15150.1"/>
    </source>
</evidence>
<dbReference type="AlphaFoldDB" id="A0A2J6PMA2"/>
<organism evidence="2 3">
    <name type="scientific">Hyaloscypha hepaticicola</name>
    <dbReference type="NCBI Taxonomy" id="2082293"/>
    <lineage>
        <taxon>Eukaryota</taxon>
        <taxon>Fungi</taxon>
        <taxon>Dikarya</taxon>
        <taxon>Ascomycota</taxon>
        <taxon>Pezizomycotina</taxon>
        <taxon>Leotiomycetes</taxon>
        <taxon>Helotiales</taxon>
        <taxon>Hyaloscyphaceae</taxon>
        <taxon>Hyaloscypha</taxon>
    </lineage>
</organism>
<dbReference type="Proteomes" id="UP000235672">
    <property type="component" value="Unassembled WGS sequence"/>
</dbReference>
<keyword evidence="3" id="KW-1185">Reference proteome</keyword>
<name>A0A2J6PMA2_9HELO</name>
<accession>A0A2J6PMA2</accession>
<dbReference type="EMBL" id="KZ613515">
    <property type="protein sequence ID" value="PMD15150.1"/>
    <property type="molecule type" value="Genomic_DNA"/>
</dbReference>
<feature type="signal peptide" evidence="1">
    <location>
        <begin position="1"/>
        <end position="27"/>
    </location>
</feature>
<evidence type="ECO:0000313" key="3">
    <source>
        <dbReference type="Proteomes" id="UP000235672"/>
    </source>
</evidence>
<protein>
    <submittedName>
        <fullName evidence="2">Uncharacterized protein</fullName>
    </submittedName>
</protein>
<keyword evidence="1" id="KW-0732">Signal</keyword>
<sequence>MLPVSRTFLYCALFLSSVVLFIAFSSSDVRSFTSKLGSISKHTDTVAQSGLSELCQETTWTDGLWLHCHSRCGPNGGSFCGGITNARNRVQTCVRLAIDLGAGVLIPSVTTRAEDNVGNTNAYTVCPDHWFDTEYFESEMTRQCPQLQNYTRSHENPTVRKDLVNMMKSNPSLVDMGYEIMLHPELNGNPFFGVHLRAEKDAPASWGPANVQMEHYVSSILNTMAEIEESVSMVYVSCGDQDVIETFRQMLIPHGLTLHDKWSLLEGDTELLDWLNSFDFDQKGAVDLEVLRSSTYFLGHWKSTMSLLLAYERVMEEDAQKFDEYIYPESYEPKCCDRT</sequence>
<dbReference type="Gene3D" id="3.40.50.11350">
    <property type="match status" value="1"/>
</dbReference>
<gene>
    <name evidence="2" type="ORF">NA56DRAFT_693440</name>
</gene>